<feature type="region of interest" description="Disordered" evidence="1">
    <location>
        <begin position="166"/>
        <end position="185"/>
    </location>
</feature>
<organism evidence="2 3">
    <name type="scientific">Purpureocillium lilacinum</name>
    <name type="common">Paecilomyces lilacinus</name>
    <dbReference type="NCBI Taxonomy" id="33203"/>
    <lineage>
        <taxon>Eukaryota</taxon>
        <taxon>Fungi</taxon>
        <taxon>Dikarya</taxon>
        <taxon>Ascomycota</taxon>
        <taxon>Pezizomycotina</taxon>
        <taxon>Sordariomycetes</taxon>
        <taxon>Hypocreomycetidae</taxon>
        <taxon>Hypocreales</taxon>
        <taxon>Ophiocordycipitaceae</taxon>
        <taxon>Purpureocillium</taxon>
    </lineage>
</organism>
<evidence type="ECO:0000313" key="3">
    <source>
        <dbReference type="Proteomes" id="UP000245956"/>
    </source>
</evidence>
<dbReference type="Proteomes" id="UP000245956">
    <property type="component" value="Unassembled WGS sequence"/>
</dbReference>
<accession>A0A2U3E3V7</accession>
<name>A0A2U3E3V7_PURLI</name>
<sequence>MPGSPDSDVARLDLNFVAGPGWHEIDELIDRDVTRRMSQYCFPDMEGLISNQDVVTMAEPMEPMEVFGCPAEPGQNAWQDDLLALVVAEEQPTFTLHIHPPSEAEAEAGSFEYMQVECGPIQSDGAPILEQFNNLDLHEASGAQPLDASMELEVAGQSDMDVSVNGQSAREDSVMTDTRPAPAAGSTLLSGLAKAQDLTKRAEHMEGIELQDDVGNDADEESNAEEGVFSCLGHPAEPCRGVTVNGSQMTDIITGFLDMCPEHVVHFSAGGAMPCPTTGKRRRVRWADEPLVSGGDAASDSELEAKRKRRRI</sequence>
<comment type="caution">
    <text evidence="2">The sequence shown here is derived from an EMBL/GenBank/DDBJ whole genome shotgun (WGS) entry which is preliminary data.</text>
</comment>
<dbReference type="AlphaFoldDB" id="A0A2U3E3V7"/>
<evidence type="ECO:0000313" key="2">
    <source>
        <dbReference type="EMBL" id="PWI69195.1"/>
    </source>
</evidence>
<feature type="region of interest" description="Disordered" evidence="1">
    <location>
        <begin position="289"/>
        <end position="312"/>
    </location>
</feature>
<proteinExistence type="predicted"/>
<gene>
    <name evidence="2" type="ORF">PCL_00842</name>
</gene>
<dbReference type="EMBL" id="LCWV01000012">
    <property type="protein sequence ID" value="PWI69195.1"/>
    <property type="molecule type" value="Genomic_DNA"/>
</dbReference>
<evidence type="ECO:0000256" key="1">
    <source>
        <dbReference type="SAM" id="MobiDB-lite"/>
    </source>
</evidence>
<protein>
    <submittedName>
        <fullName evidence="2">Uncharacterized protein</fullName>
    </submittedName>
</protein>
<reference evidence="2 3" key="1">
    <citation type="journal article" date="2016" name="Front. Microbiol.">
        <title>Genome and transcriptome sequences reveal the specific parasitism of the nematophagous Purpureocillium lilacinum 36-1.</title>
        <authorList>
            <person name="Xie J."/>
            <person name="Li S."/>
            <person name="Mo C."/>
            <person name="Xiao X."/>
            <person name="Peng D."/>
            <person name="Wang G."/>
            <person name="Xiao Y."/>
        </authorList>
    </citation>
    <scope>NUCLEOTIDE SEQUENCE [LARGE SCALE GENOMIC DNA]</scope>
    <source>
        <strain evidence="2 3">36-1</strain>
    </source>
</reference>